<dbReference type="PROSITE" id="PS50004">
    <property type="entry name" value="C2"/>
    <property type="match status" value="1"/>
</dbReference>
<evidence type="ECO:0000313" key="10">
    <source>
        <dbReference type="Proteomes" id="UP001374579"/>
    </source>
</evidence>
<feature type="compositionally biased region" description="Polar residues" evidence="6">
    <location>
        <begin position="616"/>
        <end position="626"/>
    </location>
</feature>
<keyword evidence="10" id="KW-1185">Reference proteome</keyword>
<evidence type="ECO:0000256" key="5">
    <source>
        <dbReference type="ARBA" id="ARBA00023098"/>
    </source>
</evidence>
<evidence type="ECO:0000256" key="4">
    <source>
        <dbReference type="ARBA" id="ARBA00022801"/>
    </source>
</evidence>
<protein>
    <recommendedName>
        <fullName evidence="3">phosphatidylinositol-3,4-bisphosphate 4-phosphatase</fullName>
        <ecNumber evidence="3">3.1.3.66</ecNumber>
    </recommendedName>
</protein>
<comment type="similarity">
    <text evidence="2">Belongs to the inositol 3,4-bisphosphate 4-phosphatase family.</text>
</comment>
<organism evidence="9 10">
    <name type="scientific">Littorina saxatilis</name>
    <dbReference type="NCBI Taxonomy" id="31220"/>
    <lineage>
        <taxon>Eukaryota</taxon>
        <taxon>Metazoa</taxon>
        <taxon>Spiralia</taxon>
        <taxon>Lophotrochozoa</taxon>
        <taxon>Mollusca</taxon>
        <taxon>Gastropoda</taxon>
        <taxon>Caenogastropoda</taxon>
        <taxon>Littorinimorpha</taxon>
        <taxon>Littorinoidea</taxon>
        <taxon>Littorinidae</taxon>
        <taxon>Littorina</taxon>
    </lineage>
</organism>
<dbReference type="Pfam" id="PF00169">
    <property type="entry name" value="PH"/>
    <property type="match status" value="1"/>
</dbReference>
<dbReference type="Gene3D" id="2.30.29.30">
    <property type="entry name" value="Pleckstrin-homology domain (PH domain)/Phosphotyrosine-binding domain (PTB)"/>
    <property type="match status" value="1"/>
</dbReference>
<feature type="region of interest" description="Disordered" evidence="6">
    <location>
        <begin position="607"/>
        <end position="626"/>
    </location>
</feature>
<comment type="caution">
    <text evidence="9">The sequence shown here is derived from an EMBL/GenBank/DDBJ whole genome shotgun (WGS) entry which is preliminary data.</text>
</comment>
<sequence>MRFNSRELVQVAQQSANVEKEGVLYMKEKQDGIFKSREVYIDRFFRLKGNLLFYFKNKETKLEPLGVLVIERCTVELDLEEEASNSFVIVCEGEDNPFKFAAVSEEERDSWIQALHMASYECLKMQLQSLREQVQAKTGRDPVTMPDSSPSGLDLDVQTDTASEDPVLEISLSCSDLPCDSQGTPPNSLVVVHIIVPQQQQLWVHHNHTEIADKNNNPLFLKTIGFGDANGVDTSTRVRLTVYNVKERMTGTMAQLGQAIFTLQDVLMASDMSLTLSMQSHDIKSKGKITVMAWINDNKVSLQDLQEASSSSHPDAPAIEHPPREHRTLSSAHVRESLRVHFDNVIKRSFRFATNKESVSLQVHEYMAEFQHSFNIPEQLLRIWIDEEKQKNSLLQDLGELDPDGNAATKQARELSLSAINLYSHRWQQLSPRRGTSFKRSVEKDRAELEFVPVNLHLQRMAVSTDSRSSQGVIYDLITMGAPTAFNKKYKNGGLRRMLQQQHTSHTAESTLGPRTKLQRTCSLRNEATDLRVSIIKKCEGLPEIAQTGSGENLQAAMSSLSKKVTELVSLCKDSVLCSAAEMYVQAKRQSNVDGQDVAASLRNISTHSSSQSQQNTHRWSGSSFVKSPTTEPWEVTWLNLEAAVMCLMSQVEALTSHGSDPDPGDWREALGEGVAKLQTSVDIVSAKISLFLTFLTIMENKDNIQKMHEIKYRRDIVNSHAISALIAGVCAMLGHERFTSPRMMKQLLHCGLLVEVEGLLSCYGDEMGMIEDMAVGVEDLGFVRLQFSRAENEDDRDPVITMGSHIKDGAYPDFNRHTLDVQIPVQGELFDRLPEEIQRSHHIRVCPSLFNIGINEDATYAETRFGSTALQERINAENVARLYSYYEEVASLHQDTDEHAGGAESISNLLKLLRANVAAKKSKNVEVLHLAAEICERLGGVRITSCKSGKDRTSMGVTLEMIQILQRHHDLAPHVFTQALDCIRSVGCRRENTHKNTGVRKYAFNRFQMLYIPKLYRAPGGTYGNIIT</sequence>
<dbReference type="EMBL" id="JBAMIC010000013">
    <property type="protein sequence ID" value="KAK7097611.1"/>
    <property type="molecule type" value="Genomic_DNA"/>
</dbReference>
<dbReference type="Gene3D" id="2.60.40.150">
    <property type="entry name" value="C2 domain"/>
    <property type="match status" value="1"/>
</dbReference>
<feature type="region of interest" description="Disordered" evidence="6">
    <location>
        <begin position="137"/>
        <end position="158"/>
    </location>
</feature>
<evidence type="ECO:0000256" key="1">
    <source>
        <dbReference type="ARBA" id="ARBA00004847"/>
    </source>
</evidence>
<gene>
    <name evidence="9" type="ORF">V1264_004559</name>
</gene>
<comment type="pathway">
    <text evidence="1">Signal transduction; phosphatidylinositol signaling pathway.</text>
</comment>
<keyword evidence="4" id="KW-0378">Hydrolase</keyword>
<evidence type="ECO:0000313" key="9">
    <source>
        <dbReference type="EMBL" id="KAK7097611.1"/>
    </source>
</evidence>
<dbReference type="InterPro" id="IPR039034">
    <property type="entry name" value="INPP4"/>
</dbReference>
<dbReference type="PANTHER" id="PTHR12187">
    <property type="entry name" value="AGAP000124-PA"/>
    <property type="match status" value="1"/>
</dbReference>
<dbReference type="InterPro" id="IPR001849">
    <property type="entry name" value="PH_domain"/>
</dbReference>
<dbReference type="InterPro" id="IPR011993">
    <property type="entry name" value="PH-like_dom_sf"/>
</dbReference>
<dbReference type="AlphaFoldDB" id="A0AAN9B2V8"/>
<dbReference type="InterPro" id="IPR000008">
    <property type="entry name" value="C2_dom"/>
</dbReference>
<feature type="region of interest" description="Disordered" evidence="6">
    <location>
        <begin position="305"/>
        <end position="326"/>
    </location>
</feature>
<dbReference type="EC" id="3.1.3.66" evidence="3"/>
<dbReference type="InterPro" id="IPR035892">
    <property type="entry name" value="C2_domain_sf"/>
</dbReference>
<feature type="domain" description="PH" evidence="7">
    <location>
        <begin position="17"/>
        <end position="120"/>
    </location>
</feature>
<evidence type="ECO:0000256" key="6">
    <source>
        <dbReference type="SAM" id="MobiDB-lite"/>
    </source>
</evidence>
<dbReference type="SUPFAM" id="SSF50729">
    <property type="entry name" value="PH domain-like"/>
    <property type="match status" value="1"/>
</dbReference>
<feature type="domain" description="C2" evidence="8">
    <location>
        <begin position="147"/>
        <end position="276"/>
    </location>
</feature>
<proteinExistence type="inferred from homology"/>
<dbReference type="GO" id="GO:0016316">
    <property type="term" value="F:phosphatidylinositol-3,4-bisphosphate 4-phosphatase activity"/>
    <property type="evidence" value="ECO:0007669"/>
    <property type="project" value="UniProtKB-EC"/>
</dbReference>
<evidence type="ECO:0000259" key="8">
    <source>
        <dbReference type="PROSITE" id="PS50004"/>
    </source>
</evidence>
<keyword evidence="5" id="KW-0443">Lipid metabolism</keyword>
<dbReference type="SMART" id="SM00233">
    <property type="entry name" value="PH"/>
    <property type="match status" value="1"/>
</dbReference>
<dbReference type="Proteomes" id="UP001374579">
    <property type="component" value="Unassembled WGS sequence"/>
</dbReference>
<dbReference type="PANTHER" id="PTHR12187:SF11">
    <property type="entry name" value="PHOSPHATIDYLINOSITOL-3,4-BISPHOSPHATE 4-PHOSPHATASE"/>
    <property type="match status" value="1"/>
</dbReference>
<name>A0AAN9B2V8_9CAEN</name>
<dbReference type="PROSITE" id="PS50003">
    <property type="entry name" value="PH_DOMAIN"/>
    <property type="match status" value="1"/>
</dbReference>
<reference evidence="9 10" key="1">
    <citation type="submission" date="2024-02" db="EMBL/GenBank/DDBJ databases">
        <title>Chromosome-scale genome assembly of the rough periwinkle Littorina saxatilis.</title>
        <authorList>
            <person name="De Jode A."/>
            <person name="Faria R."/>
            <person name="Formenti G."/>
            <person name="Sims Y."/>
            <person name="Smith T.P."/>
            <person name="Tracey A."/>
            <person name="Wood J.M.D."/>
            <person name="Zagrodzka Z.B."/>
            <person name="Johannesson K."/>
            <person name="Butlin R.K."/>
            <person name="Leder E.H."/>
        </authorList>
    </citation>
    <scope>NUCLEOTIDE SEQUENCE [LARGE SCALE GENOMIC DNA]</scope>
    <source>
        <strain evidence="9">Snail1</strain>
        <tissue evidence="9">Muscle</tissue>
    </source>
</reference>
<dbReference type="GO" id="GO:0005737">
    <property type="term" value="C:cytoplasm"/>
    <property type="evidence" value="ECO:0007669"/>
    <property type="project" value="TreeGrafter"/>
</dbReference>
<accession>A0AAN9B2V8</accession>
<evidence type="ECO:0000256" key="3">
    <source>
        <dbReference type="ARBA" id="ARBA00013037"/>
    </source>
</evidence>
<evidence type="ECO:0000256" key="2">
    <source>
        <dbReference type="ARBA" id="ARBA00006306"/>
    </source>
</evidence>
<evidence type="ECO:0000259" key="7">
    <source>
        <dbReference type="PROSITE" id="PS50003"/>
    </source>
</evidence>